<sequence>MTGLVSVMCNLAIQVVPLGIRVNAVAHALSELPKGACFRNLVWPYCIAGCLSRVEDEEKFRHMARRFGALQVFGTAKEATEIMEKIWACRDQLDESWDVSKGRAEQSTQKKDSSQADTHQTEQLLAGHAAGVLEEEGGGEGRVGAVGLPRRALLAGHGHGYGPRAGRGLLHCALHVEQQRLLGFDVAVVVGAVSIKSLGEGADVPGQVSPGSVPPLDGEHILDSPEYLLVESLALPVAPLDAGSVDAREELLGGV</sequence>
<gene>
    <name evidence="1" type="ORF">CRV2_00019950</name>
</gene>
<accession>A0ACA9UUM7</accession>
<evidence type="ECO:0000313" key="1">
    <source>
        <dbReference type="EMBL" id="CAG9957196.1"/>
    </source>
</evidence>
<keyword evidence="2" id="KW-1185">Reference proteome</keyword>
<dbReference type="EMBL" id="CADEHS020000664">
    <property type="protein sequence ID" value="CAG9957196.1"/>
    <property type="molecule type" value="Genomic_DNA"/>
</dbReference>
<proteinExistence type="predicted"/>
<name>A0ACA9UUM7_BIOOC</name>
<organism evidence="1 2">
    <name type="scientific">Clonostachys rosea f. rosea IK726</name>
    <dbReference type="NCBI Taxonomy" id="1349383"/>
    <lineage>
        <taxon>Eukaryota</taxon>
        <taxon>Fungi</taxon>
        <taxon>Dikarya</taxon>
        <taxon>Ascomycota</taxon>
        <taxon>Pezizomycotina</taxon>
        <taxon>Sordariomycetes</taxon>
        <taxon>Hypocreomycetidae</taxon>
        <taxon>Hypocreales</taxon>
        <taxon>Bionectriaceae</taxon>
        <taxon>Clonostachys</taxon>
    </lineage>
</organism>
<dbReference type="Proteomes" id="UP000836387">
    <property type="component" value="Unassembled WGS sequence"/>
</dbReference>
<protein>
    <submittedName>
        <fullName evidence="1">Uncharacterized protein</fullName>
    </submittedName>
</protein>
<reference evidence="1" key="2">
    <citation type="submission" date="2021-10" db="EMBL/GenBank/DDBJ databases">
        <authorList>
            <person name="Piombo E."/>
        </authorList>
    </citation>
    <scope>NUCLEOTIDE SEQUENCE</scope>
</reference>
<evidence type="ECO:0000313" key="2">
    <source>
        <dbReference type="Proteomes" id="UP000836387"/>
    </source>
</evidence>
<reference evidence="1" key="1">
    <citation type="submission" date="2020-04" db="EMBL/GenBank/DDBJ databases">
        <authorList>
            <person name="Broberg M."/>
        </authorList>
    </citation>
    <scope>NUCLEOTIDE SEQUENCE</scope>
</reference>
<comment type="caution">
    <text evidence="1">The sequence shown here is derived from an EMBL/GenBank/DDBJ whole genome shotgun (WGS) entry which is preliminary data.</text>
</comment>